<dbReference type="EMBL" id="JOKH01000001">
    <property type="protein sequence ID" value="KEQ19618.1"/>
    <property type="molecule type" value="Genomic_DNA"/>
</dbReference>
<evidence type="ECO:0008006" key="5">
    <source>
        <dbReference type="Google" id="ProtNLM"/>
    </source>
</evidence>
<protein>
    <recommendedName>
        <fullName evidence="5">Short-chain dehydrogenase</fullName>
    </recommendedName>
</protein>
<dbReference type="PRINTS" id="PR00081">
    <property type="entry name" value="GDHRDH"/>
</dbReference>
<keyword evidence="4" id="KW-1185">Reference proteome</keyword>
<dbReference type="InterPro" id="IPR036291">
    <property type="entry name" value="NAD(P)-bd_dom_sf"/>
</dbReference>
<evidence type="ECO:0000256" key="1">
    <source>
        <dbReference type="ARBA" id="ARBA00006484"/>
    </source>
</evidence>
<dbReference type="GO" id="GO:0016491">
    <property type="term" value="F:oxidoreductase activity"/>
    <property type="evidence" value="ECO:0007669"/>
    <property type="project" value="UniProtKB-KW"/>
</dbReference>
<dbReference type="GO" id="GO:0016020">
    <property type="term" value="C:membrane"/>
    <property type="evidence" value="ECO:0007669"/>
    <property type="project" value="TreeGrafter"/>
</dbReference>
<evidence type="ECO:0000256" key="2">
    <source>
        <dbReference type="ARBA" id="ARBA00023002"/>
    </source>
</evidence>
<comment type="caution">
    <text evidence="3">The sequence shown here is derived from an EMBL/GenBank/DDBJ whole genome shotgun (WGS) entry which is preliminary data.</text>
</comment>
<dbReference type="PANTHER" id="PTHR44196">
    <property type="entry name" value="DEHYDROGENASE/REDUCTASE SDR FAMILY MEMBER 7B"/>
    <property type="match status" value="1"/>
</dbReference>
<dbReference type="STRING" id="1137799.GZ78_06900"/>
<dbReference type="Proteomes" id="UP000028073">
    <property type="component" value="Unassembled WGS sequence"/>
</dbReference>
<dbReference type="PANTHER" id="PTHR44196:SF1">
    <property type="entry name" value="DEHYDROGENASE_REDUCTASE SDR FAMILY MEMBER 7B"/>
    <property type="match status" value="1"/>
</dbReference>
<dbReference type="SUPFAM" id="SSF51735">
    <property type="entry name" value="NAD(P)-binding Rossmann-fold domains"/>
    <property type="match status" value="1"/>
</dbReference>
<gene>
    <name evidence="3" type="ORF">GZ78_06900</name>
</gene>
<name>A0A081NME5_9GAMM</name>
<dbReference type="AlphaFoldDB" id="A0A081NME5"/>
<evidence type="ECO:0000313" key="4">
    <source>
        <dbReference type="Proteomes" id="UP000028073"/>
    </source>
</evidence>
<dbReference type="InterPro" id="IPR002347">
    <property type="entry name" value="SDR_fam"/>
</dbReference>
<sequence>MAMQGNVVLITGGGSGMGRLAAQRWAKAGKQVAILDINEAGLQETAEGFNTIHPFVVDITDFQSVKKSVEEAEAKLGPIDRLYNCAAIMPLGKLLEFSPERTQQMMNINYNGLVNVTHAVLPGMIARGKGDFISFASMAGWVPMLLTGAYSASKFAVACYTETLFHENINSGVRFACVCPPAVATPLLKQGKETAWPKMLQEGDDPIAPEEVIDAIEKSIDKNEFWVFPNSAARWGNRVRRMFPGALWKHVHKVEGW</sequence>
<dbReference type="Gene3D" id="3.40.50.720">
    <property type="entry name" value="NAD(P)-binding Rossmann-like Domain"/>
    <property type="match status" value="1"/>
</dbReference>
<dbReference type="RefSeq" id="WP_034833545.1">
    <property type="nucleotide sequence ID" value="NZ_JOKH01000001.1"/>
</dbReference>
<comment type="similarity">
    <text evidence="1">Belongs to the short-chain dehydrogenases/reductases (SDR) family.</text>
</comment>
<evidence type="ECO:0000313" key="3">
    <source>
        <dbReference type="EMBL" id="KEQ19618.1"/>
    </source>
</evidence>
<reference evidence="3 4" key="1">
    <citation type="submission" date="2014-06" db="EMBL/GenBank/DDBJ databases">
        <title>Whole Genome Sequences of Three Symbiotic Endozoicomonas Bacteria.</title>
        <authorList>
            <person name="Neave M.J."/>
            <person name="Apprill A."/>
            <person name="Voolstra C.R."/>
        </authorList>
    </citation>
    <scope>NUCLEOTIDE SEQUENCE [LARGE SCALE GENOMIC DNA]</scope>
    <source>
        <strain evidence="3 4">DSM 25634</strain>
    </source>
</reference>
<keyword evidence="2" id="KW-0560">Oxidoreductase</keyword>
<proteinExistence type="inferred from homology"/>
<dbReference type="CDD" id="cd05233">
    <property type="entry name" value="SDR_c"/>
    <property type="match status" value="1"/>
</dbReference>
<dbReference type="Pfam" id="PF00106">
    <property type="entry name" value="adh_short"/>
    <property type="match status" value="1"/>
</dbReference>
<dbReference type="OrthoDB" id="9806974at2"/>
<dbReference type="eggNOG" id="COG4221">
    <property type="taxonomic scope" value="Bacteria"/>
</dbReference>
<accession>A0A081NME5</accession>
<organism evidence="3 4">
    <name type="scientific">Endozoicomonas numazuensis</name>
    <dbReference type="NCBI Taxonomy" id="1137799"/>
    <lineage>
        <taxon>Bacteria</taxon>
        <taxon>Pseudomonadati</taxon>
        <taxon>Pseudomonadota</taxon>
        <taxon>Gammaproteobacteria</taxon>
        <taxon>Oceanospirillales</taxon>
        <taxon>Endozoicomonadaceae</taxon>
        <taxon>Endozoicomonas</taxon>
    </lineage>
</organism>